<comment type="caution">
    <text evidence="2">The sequence shown here is derived from an EMBL/GenBank/DDBJ whole genome shotgun (WGS) entry which is preliminary data.</text>
</comment>
<accession>A0ABQ4YT65</accession>
<evidence type="ECO:0000313" key="2">
    <source>
        <dbReference type="EMBL" id="GJS79808.1"/>
    </source>
</evidence>
<organism evidence="2 3">
    <name type="scientific">Tanacetum coccineum</name>
    <dbReference type="NCBI Taxonomy" id="301880"/>
    <lineage>
        <taxon>Eukaryota</taxon>
        <taxon>Viridiplantae</taxon>
        <taxon>Streptophyta</taxon>
        <taxon>Embryophyta</taxon>
        <taxon>Tracheophyta</taxon>
        <taxon>Spermatophyta</taxon>
        <taxon>Magnoliopsida</taxon>
        <taxon>eudicotyledons</taxon>
        <taxon>Gunneridae</taxon>
        <taxon>Pentapetalae</taxon>
        <taxon>asterids</taxon>
        <taxon>campanulids</taxon>
        <taxon>Asterales</taxon>
        <taxon>Asteraceae</taxon>
        <taxon>Asteroideae</taxon>
        <taxon>Anthemideae</taxon>
        <taxon>Anthemidinae</taxon>
        <taxon>Tanacetum</taxon>
    </lineage>
</organism>
<dbReference type="InterPro" id="IPR025476">
    <property type="entry name" value="Helitron_helicase-like"/>
</dbReference>
<evidence type="ECO:0000259" key="1">
    <source>
        <dbReference type="Pfam" id="PF14214"/>
    </source>
</evidence>
<dbReference type="EMBL" id="BQNB010010624">
    <property type="protein sequence ID" value="GJS79808.1"/>
    <property type="molecule type" value="Genomic_DNA"/>
</dbReference>
<reference evidence="2" key="1">
    <citation type="journal article" date="2022" name="Int. J. Mol. Sci.">
        <title>Draft Genome of Tanacetum Coccineum: Genomic Comparison of Closely Related Tanacetum-Family Plants.</title>
        <authorList>
            <person name="Yamashiro T."/>
            <person name="Shiraishi A."/>
            <person name="Nakayama K."/>
            <person name="Satake H."/>
        </authorList>
    </citation>
    <scope>NUCLEOTIDE SEQUENCE</scope>
</reference>
<dbReference type="Pfam" id="PF14214">
    <property type="entry name" value="Helitron_like_N"/>
    <property type="match status" value="1"/>
</dbReference>
<proteinExistence type="predicted"/>
<dbReference type="Proteomes" id="UP001151760">
    <property type="component" value="Unassembled WGS sequence"/>
</dbReference>
<gene>
    <name evidence="2" type="ORF">Tco_0729689</name>
</gene>
<name>A0ABQ4YT65_9ASTR</name>
<sequence>MWYEEREEKSKTTVNLTFSHCCQGGKLLLPRFNEAPPPLNHLLSHNDAATSKFRDQIRVYNGMFCFTSFGAKIDHSINTSLFFDTQNEVRNRTSAFIDKETSEGVNEQIVGNLIQMLDQYSSVAKAFRMDAMALCRAYSNPDLFIMSTSNPKWPEISEMLGYFPGLKSHDRPEIGTRVFKIKLAELLDDLTKKHVFGKSRGVVYVIKFQKCGIPHAHILLWLEEHCKCKTPSEIDDIISTDLPSLTDDPDVYKAVTDYMLHGLCGKDARNTAFEGFKQPMTVNKRLCATFKEACFAYGLLNDGKEWIHALLEASLWALGPQLWDIFVTMLLFYGVSRPLKLWEENWQTLSEDILHKKSKLFKYPCWIPL</sequence>
<protein>
    <submittedName>
        <fullName evidence="2">ATP-dependent DNA helicase PIF1-like protein</fullName>
    </submittedName>
</protein>
<reference evidence="2" key="2">
    <citation type="submission" date="2022-01" db="EMBL/GenBank/DDBJ databases">
        <authorList>
            <person name="Yamashiro T."/>
            <person name="Shiraishi A."/>
            <person name="Satake H."/>
            <person name="Nakayama K."/>
        </authorList>
    </citation>
    <scope>NUCLEOTIDE SEQUENCE</scope>
</reference>
<evidence type="ECO:0000313" key="3">
    <source>
        <dbReference type="Proteomes" id="UP001151760"/>
    </source>
</evidence>
<dbReference type="PANTHER" id="PTHR45786">
    <property type="entry name" value="DNA BINDING PROTEIN-LIKE"/>
    <property type="match status" value="1"/>
</dbReference>
<dbReference type="PANTHER" id="PTHR45786:SF74">
    <property type="entry name" value="ATP-DEPENDENT DNA HELICASE"/>
    <property type="match status" value="1"/>
</dbReference>
<feature type="domain" description="Helitron helicase-like" evidence="1">
    <location>
        <begin position="125"/>
        <end position="220"/>
    </location>
</feature>
<keyword evidence="3" id="KW-1185">Reference proteome</keyword>